<accession>A0A816DHI2</accession>
<dbReference type="Proteomes" id="UP000663870">
    <property type="component" value="Unassembled WGS sequence"/>
</dbReference>
<protein>
    <submittedName>
        <fullName evidence="1">Uncharacterized protein</fullName>
    </submittedName>
</protein>
<reference evidence="1" key="1">
    <citation type="submission" date="2021-02" db="EMBL/GenBank/DDBJ databases">
        <authorList>
            <person name="Nowell W R."/>
        </authorList>
    </citation>
    <scope>NUCLEOTIDE SEQUENCE</scope>
</reference>
<evidence type="ECO:0000313" key="2">
    <source>
        <dbReference type="Proteomes" id="UP000663870"/>
    </source>
</evidence>
<organism evidence="1 2">
    <name type="scientific">Rotaria sordida</name>
    <dbReference type="NCBI Taxonomy" id="392033"/>
    <lineage>
        <taxon>Eukaryota</taxon>
        <taxon>Metazoa</taxon>
        <taxon>Spiralia</taxon>
        <taxon>Gnathifera</taxon>
        <taxon>Rotifera</taxon>
        <taxon>Eurotatoria</taxon>
        <taxon>Bdelloidea</taxon>
        <taxon>Philodinida</taxon>
        <taxon>Philodinidae</taxon>
        <taxon>Rotaria</taxon>
    </lineage>
</organism>
<proteinExistence type="predicted"/>
<gene>
    <name evidence="1" type="ORF">JXQ802_LOCUS52840</name>
</gene>
<sequence length="833" mass="96753">MSKRSPIMDDKTISEMILKTIAAASQMNIQMSNILNSEQMRLLTTYKDTYNYEPCLSFFLSLAIMSHFSQGSYYTHYASPDHRPVQLYLWLLGSSVSFDKPLTPQVEDEQTQQPRSAMFTLWNLVADLIETQDQIQNQQQQVTDFYGKTSTTFPRLACLIQLYINAMAILERVKDFVMFAEGDNQDLIINEDFVRNVDMIIKKDYYKYDKTYLPCTEVNQEVVDPMIFVQKEAIVAAWSWYEHHLNIATKLFTIDHHFPSKSMIAPPSISPKQTTLKQLIMYLDFNIFPLSAISVKHPVTEKTGIIKNRPALGERALQELMNDHLLKFNYFLTDTRGRNVKSYMKAPIPPGDDPTRDQFIKNLLKHDIDVNEYCSIYESSAIPPNNNLSNLTLEIFEHSTCFVNEYSKYQVQLNIVIRKHIENCVVREVEQGNFIIQNANAFTRQFHHIESLVLGAQPNQVNGKRQSLNIINQANKSTVQSRHTTAPIVNVFHDTVEKSQETQRDSPIKTSCDQRDTDITGKLFLNLLILYIYLSFFIKTSMAEGDDLLGDIHNSSIIIREESVEGRDEYPDISTQKSITEITNKYEKVTEQTVKKVMQSIINGKSVIYTKTDLTMICNKRHIRLEAVKRLVEANLLRYEDNFWVEPTRARKQTEKDSKRILRPGWLKNCPASNSNVSKFDFIQSLQKHVNLSYDDFLKAFYPHQKENIFTNNNWTLSDELLDIFQSNIFYKEHVRYNIQRFRPGDVMTNELGVENQLQTSLTPISHLNNFQETTTNDNPQEMLQRQIIDNNSEEEDMVYTCPLSTGGKRKIGSNINFQEYPRRIQPRRMKKN</sequence>
<evidence type="ECO:0000313" key="1">
    <source>
        <dbReference type="EMBL" id="CAF1638501.1"/>
    </source>
</evidence>
<name>A0A816DHI2_9BILA</name>
<keyword evidence="2" id="KW-1185">Reference proteome</keyword>
<dbReference type="AlphaFoldDB" id="A0A816DHI2"/>
<dbReference type="EMBL" id="CAJNOL010008731">
    <property type="protein sequence ID" value="CAF1638501.1"/>
    <property type="molecule type" value="Genomic_DNA"/>
</dbReference>
<comment type="caution">
    <text evidence="1">The sequence shown here is derived from an EMBL/GenBank/DDBJ whole genome shotgun (WGS) entry which is preliminary data.</text>
</comment>